<accession>A0A1X7UCE1</accession>
<proteinExistence type="predicted"/>
<dbReference type="InParanoid" id="A0A1X7UCE1"/>
<protein>
    <submittedName>
        <fullName evidence="1">Uncharacterized protein</fullName>
    </submittedName>
</protein>
<reference evidence="1" key="1">
    <citation type="submission" date="2017-05" db="UniProtKB">
        <authorList>
            <consortium name="EnsemblMetazoa"/>
        </authorList>
    </citation>
    <scope>IDENTIFICATION</scope>
</reference>
<dbReference type="EnsemblMetazoa" id="Aqu2.1.25160_001">
    <property type="protein sequence ID" value="Aqu2.1.25160_001"/>
    <property type="gene ID" value="Aqu2.1.25160"/>
</dbReference>
<name>A0A1X7UCE1_AMPQE</name>
<organism evidence="1">
    <name type="scientific">Amphimedon queenslandica</name>
    <name type="common">Sponge</name>
    <dbReference type="NCBI Taxonomy" id="400682"/>
    <lineage>
        <taxon>Eukaryota</taxon>
        <taxon>Metazoa</taxon>
        <taxon>Porifera</taxon>
        <taxon>Demospongiae</taxon>
        <taxon>Heteroscleromorpha</taxon>
        <taxon>Haplosclerida</taxon>
        <taxon>Niphatidae</taxon>
        <taxon>Amphimedon</taxon>
    </lineage>
</organism>
<evidence type="ECO:0000313" key="1">
    <source>
        <dbReference type="EnsemblMetazoa" id="Aqu2.1.25160_001"/>
    </source>
</evidence>
<dbReference type="AlphaFoldDB" id="A0A1X7UCE1"/>
<sequence>MYCLKDLGFLKETSFALKVVDPISYEERHNNSLDRINPIPYRPMYYGHKLHVDQNKKLVLFGVTLVMASDGFSAKIISYDVMPMKLILLL</sequence>